<evidence type="ECO:0000313" key="3">
    <source>
        <dbReference type="EMBL" id="GAB09859.1"/>
    </source>
</evidence>
<feature type="transmembrane region" description="Helical" evidence="1">
    <location>
        <begin position="115"/>
        <end position="137"/>
    </location>
</feature>
<accession>G7H1Y4</accession>
<sequence>MTAQHTGRSTRVAVGLISAATTAALLVPATAGATPTGTAAVSRPDVAKAPAKPSAPVRDYVVISTALPGMARPAAPIVLVAAHPTGNPKDGYIDEQAYASRMSQENAAHTGGLGAAWGAGVGAAVGGLGGAVAGLVLGSVLLPFVIVAVIVGGVVGAAAGAAIGAAIGGTIGAVNGANTGYHDGLGEARWHNRQVRKRNGGTARPVRQAALTNAQHDPHRALADLNESAHDLGRALGIVR</sequence>
<keyword evidence="4" id="KW-1185">Reference proteome</keyword>
<evidence type="ECO:0000256" key="1">
    <source>
        <dbReference type="SAM" id="Phobius"/>
    </source>
</evidence>
<feature type="transmembrane region" description="Helical" evidence="1">
    <location>
        <begin position="144"/>
        <end position="167"/>
    </location>
</feature>
<keyword evidence="1" id="KW-0472">Membrane</keyword>
<gene>
    <name evidence="3" type="ORF">GOARA_048_00610</name>
</gene>
<protein>
    <recommendedName>
        <fullName evidence="5">Glycine zipper domain-containing protein</fullName>
    </recommendedName>
</protein>
<dbReference type="EMBL" id="BAEE01000048">
    <property type="protein sequence ID" value="GAB09859.1"/>
    <property type="molecule type" value="Genomic_DNA"/>
</dbReference>
<keyword evidence="1" id="KW-1133">Transmembrane helix</keyword>
<dbReference type="AlphaFoldDB" id="G7H1Y4"/>
<organism evidence="3 4">
    <name type="scientific">Gordonia araii NBRC 100433</name>
    <dbReference type="NCBI Taxonomy" id="1073574"/>
    <lineage>
        <taxon>Bacteria</taxon>
        <taxon>Bacillati</taxon>
        <taxon>Actinomycetota</taxon>
        <taxon>Actinomycetes</taxon>
        <taxon>Mycobacteriales</taxon>
        <taxon>Gordoniaceae</taxon>
        <taxon>Gordonia</taxon>
    </lineage>
</organism>
<evidence type="ECO:0000313" key="4">
    <source>
        <dbReference type="Proteomes" id="UP000035088"/>
    </source>
</evidence>
<dbReference type="STRING" id="1073574.GOARA_048_00610"/>
<keyword evidence="1" id="KW-0812">Transmembrane</keyword>
<evidence type="ECO:0000256" key="2">
    <source>
        <dbReference type="SAM" id="SignalP"/>
    </source>
</evidence>
<keyword evidence="2" id="KW-0732">Signal</keyword>
<dbReference type="Proteomes" id="UP000035088">
    <property type="component" value="Unassembled WGS sequence"/>
</dbReference>
<reference evidence="3 4" key="1">
    <citation type="submission" date="2011-11" db="EMBL/GenBank/DDBJ databases">
        <title>Whole genome shotgun sequence of Gordonia araii NBRC 100433.</title>
        <authorList>
            <person name="Yoshida Y."/>
            <person name="Hosoyama A."/>
            <person name="Tsuchikane K."/>
            <person name="Katsumata H."/>
            <person name="Yamazaki S."/>
            <person name="Fujita N."/>
        </authorList>
    </citation>
    <scope>NUCLEOTIDE SEQUENCE [LARGE SCALE GENOMIC DNA]</scope>
    <source>
        <strain evidence="3 4">NBRC 100433</strain>
    </source>
</reference>
<dbReference type="RefSeq" id="WP_007321934.1">
    <property type="nucleotide sequence ID" value="NZ_BAEE01000048.1"/>
</dbReference>
<proteinExistence type="predicted"/>
<name>G7H1Y4_9ACTN</name>
<evidence type="ECO:0008006" key="5">
    <source>
        <dbReference type="Google" id="ProtNLM"/>
    </source>
</evidence>
<comment type="caution">
    <text evidence="3">The sequence shown here is derived from an EMBL/GenBank/DDBJ whole genome shotgun (WGS) entry which is preliminary data.</text>
</comment>
<feature type="chain" id="PRO_5003495582" description="Glycine zipper domain-containing protein" evidence="2">
    <location>
        <begin position="34"/>
        <end position="240"/>
    </location>
</feature>
<feature type="signal peptide" evidence="2">
    <location>
        <begin position="1"/>
        <end position="33"/>
    </location>
</feature>